<evidence type="ECO:0000256" key="1">
    <source>
        <dbReference type="SAM" id="MobiDB-lite"/>
    </source>
</evidence>
<sequence length="85" mass="9346">MHFDCLIQSRNERTTVAEIFRSINFFDPRAPGGSSGNVEITPDGLELLPFCSACRRNRKVALHRQSGMSSMSLTTEASLSGQLIS</sequence>
<evidence type="ECO:0000313" key="2">
    <source>
        <dbReference type="EMBL" id="VDN11748.1"/>
    </source>
</evidence>
<keyword evidence="3" id="KW-1185">Reference proteome</keyword>
<dbReference type="Proteomes" id="UP000281553">
    <property type="component" value="Unassembled WGS sequence"/>
</dbReference>
<accession>A0A3P7LP51</accession>
<feature type="region of interest" description="Disordered" evidence="1">
    <location>
        <begin position="64"/>
        <end position="85"/>
    </location>
</feature>
<dbReference type="OrthoDB" id="62364at2759"/>
<feature type="compositionally biased region" description="Polar residues" evidence="1">
    <location>
        <begin position="66"/>
        <end position="85"/>
    </location>
</feature>
<gene>
    <name evidence="2" type="ORF">DILT_LOCUS7579</name>
</gene>
<proteinExistence type="predicted"/>
<evidence type="ECO:0000313" key="3">
    <source>
        <dbReference type="Proteomes" id="UP000281553"/>
    </source>
</evidence>
<reference evidence="2 3" key="1">
    <citation type="submission" date="2018-11" db="EMBL/GenBank/DDBJ databases">
        <authorList>
            <consortium name="Pathogen Informatics"/>
        </authorList>
    </citation>
    <scope>NUCLEOTIDE SEQUENCE [LARGE SCALE GENOMIC DNA]</scope>
</reference>
<organism evidence="2 3">
    <name type="scientific">Dibothriocephalus latus</name>
    <name type="common">Fish tapeworm</name>
    <name type="synonym">Diphyllobothrium latum</name>
    <dbReference type="NCBI Taxonomy" id="60516"/>
    <lineage>
        <taxon>Eukaryota</taxon>
        <taxon>Metazoa</taxon>
        <taxon>Spiralia</taxon>
        <taxon>Lophotrochozoa</taxon>
        <taxon>Platyhelminthes</taxon>
        <taxon>Cestoda</taxon>
        <taxon>Eucestoda</taxon>
        <taxon>Diphyllobothriidea</taxon>
        <taxon>Diphyllobothriidae</taxon>
        <taxon>Dibothriocephalus</taxon>
    </lineage>
</organism>
<dbReference type="EMBL" id="UYRU01052169">
    <property type="protein sequence ID" value="VDN11748.1"/>
    <property type="molecule type" value="Genomic_DNA"/>
</dbReference>
<protein>
    <submittedName>
        <fullName evidence="2">Uncharacterized protein</fullName>
    </submittedName>
</protein>
<name>A0A3P7LP51_DIBLA</name>
<dbReference type="AlphaFoldDB" id="A0A3P7LP51"/>